<dbReference type="RefSeq" id="WP_338737619.1">
    <property type="nucleotide sequence ID" value="NZ_CP146612.1"/>
</dbReference>
<dbReference type="InterPro" id="IPR052209">
    <property type="entry name" value="CbiZ"/>
</dbReference>
<evidence type="ECO:0000313" key="1">
    <source>
        <dbReference type="EMBL" id="WWX25457.1"/>
    </source>
</evidence>
<keyword evidence="2" id="KW-1185">Reference proteome</keyword>
<proteinExistence type="predicted"/>
<name>A0ABZ2J798_9CHLR</name>
<dbReference type="InterPro" id="IPR002808">
    <property type="entry name" value="AdoCbi_amidolase"/>
</dbReference>
<sequence>MTKIVKRELVGESHGIRAEIVTHNVWPLEANTLVLQLPEPRPALTAYQGYRRVSAICNFYHPQDLWYVMDNRRLTFGHYFRWIHREPLLAIVPGQQAAVLSTGVNMDRQAVAEESFEEVWVQVWATAGVKTNAIRVGRDTAFGIERGGNWQPFEEQDFPSPGTINIIVLTSAKLGQAALASAFITITEAKTAALLDLDVRSSYHPEWQATGTSTDQICVVSGDGDECWHVSGQVKLGELMARAVTKAVTEAINNSRTADV</sequence>
<reference evidence="1 2" key="1">
    <citation type="submission" date="2024-03" db="EMBL/GenBank/DDBJ databases">
        <title>A Dehalogenimonas Isolated from Estuarine Sediments Dihaloeliminates Chlorinated Alkanes.</title>
        <authorList>
            <person name="Yang Y."/>
            <person name="Wang H."/>
        </authorList>
    </citation>
    <scope>NUCLEOTIDE SEQUENCE [LARGE SCALE GENOMIC DNA]</scope>
    <source>
        <strain evidence="1 2">W</strain>
    </source>
</reference>
<gene>
    <name evidence="1" type="ORF">V8247_00370</name>
</gene>
<dbReference type="PANTHER" id="PTHR35336">
    <property type="entry name" value="ADENOSYLCOBINAMIDE AMIDOHYDROLASE"/>
    <property type="match status" value="1"/>
</dbReference>
<accession>A0ABZ2J798</accession>
<protein>
    <submittedName>
        <fullName evidence="1">Adenosylcobinamide amidohydrolase</fullName>
    </submittedName>
</protein>
<dbReference type="PANTHER" id="PTHR35336:SF5">
    <property type="entry name" value="ADENOSYLCOBINAMIDE AMIDOHYDROLASE"/>
    <property type="match status" value="1"/>
</dbReference>
<organism evidence="1 2">
    <name type="scientific">Candidatus Dehalogenimonas loeffleri</name>
    <dbReference type="NCBI Taxonomy" id="3127115"/>
    <lineage>
        <taxon>Bacteria</taxon>
        <taxon>Bacillati</taxon>
        <taxon>Chloroflexota</taxon>
        <taxon>Dehalococcoidia</taxon>
        <taxon>Dehalococcoidales</taxon>
        <taxon>Dehalococcoidaceae</taxon>
        <taxon>Dehalogenimonas</taxon>
    </lineage>
</organism>
<dbReference type="EMBL" id="CP146612">
    <property type="protein sequence ID" value="WWX25457.1"/>
    <property type="molecule type" value="Genomic_DNA"/>
</dbReference>
<evidence type="ECO:0000313" key="2">
    <source>
        <dbReference type="Proteomes" id="UP001375370"/>
    </source>
</evidence>
<dbReference type="Proteomes" id="UP001375370">
    <property type="component" value="Chromosome"/>
</dbReference>
<dbReference type="Pfam" id="PF01955">
    <property type="entry name" value="CbiZ"/>
    <property type="match status" value="1"/>
</dbReference>